<keyword evidence="4" id="KW-1185">Reference proteome</keyword>
<dbReference type="OrthoDB" id="204305at2759"/>
<dbReference type="EnsemblMetazoa" id="CapteT228752">
    <property type="protein sequence ID" value="CapteP228752"/>
    <property type="gene ID" value="CapteG228752"/>
</dbReference>
<name>R7TPR9_CAPTE</name>
<dbReference type="HOGENOM" id="CLU_486850_0_0_1"/>
<gene>
    <name evidence="2" type="ORF">CAPTEDRAFT_228752</name>
</gene>
<feature type="transmembrane region" description="Helical" evidence="1">
    <location>
        <begin position="9"/>
        <end position="28"/>
    </location>
</feature>
<protein>
    <submittedName>
        <fullName evidence="2 3">Uncharacterized protein</fullName>
    </submittedName>
</protein>
<evidence type="ECO:0000313" key="3">
    <source>
        <dbReference type="EnsemblMetazoa" id="CapteP228752"/>
    </source>
</evidence>
<dbReference type="Proteomes" id="UP000014760">
    <property type="component" value="Unassembled WGS sequence"/>
</dbReference>
<keyword evidence="1" id="KW-0812">Transmembrane</keyword>
<reference evidence="2 4" key="2">
    <citation type="journal article" date="2013" name="Nature">
        <title>Insights into bilaterian evolution from three spiralian genomes.</title>
        <authorList>
            <person name="Simakov O."/>
            <person name="Marletaz F."/>
            <person name="Cho S.J."/>
            <person name="Edsinger-Gonzales E."/>
            <person name="Havlak P."/>
            <person name="Hellsten U."/>
            <person name="Kuo D.H."/>
            <person name="Larsson T."/>
            <person name="Lv J."/>
            <person name="Arendt D."/>
            <person name="Savage R."/>
            <person name="Osoegawa K."/>
            <person name="de Jong P."/>
            <person name="Grimwood J."/>
            <person name="Chapman J.A."/>
            <person name="Shapiro H."/>
            <person name="Aerts A."/>
            <person name="Otillar R.P."/>
            <person name="Terry A.Y."/>
            <person name="Boore J.L."/>
            <person name="Grigoriev I.V."/>
            <person name="Lindberg D.R."/>
            <person name="Seaver E.C."/>
            <person name="Weisblat D.A."/>
            <person name="Putnam N.H."/>
            <person name="Rokhsar D.S."/>
        </authorList>
    </citation>
    <scope>NUCLEOTIDE SEQUENCE</scope>
    <source>
        <strain evidence="2 4">I ESC-2004</strain>
    </source>
</reference>
<reference evidence="3" key="3">
    <citation type="submission" date="2015-06" db="UniProtKB">
        <authorList>
            <consortium name="EnsemblMetazoa"/>
        </authorList>
    </citation>
    <scope>IDENTIFICATION</scope>
</reference>
<dbReference type="EMBL" id="KB309082">
    <property type="protein sequence ID" value="ELT95567.1"/>
    <property type="molecule type" value="Genomic_DNA"/>
</dbReference>
<dbReference type="STRING" id="283909.R7TPR9"/>
<evidence type="ECO:0000313" key="2">
    <source>
        <dbReference type="EMBL" id="ELT95567.1"/>
    </source>
</evidence>
<proteinExistence type="predicted"/>
<keyword evidence="1" id="KW-1133">Transmembrane helix</keyword>
<organism evidence="2">
    <name type="scientific">Capitella teleta</name>
    <name type="common">Polychaete worm</name>
    <dbReference type="NCBI Taxonomy" id="283909"/>
    <lineage>
        <taxon>Eukaryota</taxon>
        <taxon>Metazoa</taxon>
        <taxon>Spiralia</taxon>
        <taxon>Lophotrochozoa</taxon>
        <taxon>Annelida</taxon>
        <taxon>Polychaeta</taxon>
        <taxon>Sedentaria</taxon>
        <taxon>Scolecida</taxon>
        <taxon>Capitellidae</taxon>
        <taxon>Capitella</taxon>
    </lineage>
</organism>
<dbReference type="AlphaFoldDB" id="R7TPR9"/>
<evidence type="ECO:0000256" key="1">
    <source>
        <dbReference type="SAM" id="Phobius"/>
    </source>
</evidence>
<evidence type="ECO:0000313" key="4">
    <source>
        <dbReference type="Proteomes" id="UP000014760"/>
    </source>
</evidence>
<accession>R7TPR9</accession>
<reference evidence="4" key="1">
    <citation type="submission" date="2012-12" db="EMBL/GenBank/DDBJ databases">
        <authorList>
            <person name="Hellsten U."/>
            <person name="Grimwood J."/>
            <person name="Chapman J.A."/>
            <person name="Shapiro H."/>
            <person name="Aerts A."/>
            <person name="Otillar R.P."/>
            <person name="Terry A.Y."/>
            <person name="Boore J.L."/>
            <person name="Simakov O."/>
            <person name="Marletaz F."/>
            <person name="Cho S.-J."/>
            <person name="Edsinger-Gonzales E."/>
            <person name="Havlak P."/>
            <person name="Kuo D.-H."/>
            <person name="Larsson T."/>
            <person name="Lv J."/>
            <person name="Arendt D."/>
            <person name="Savage R."/>
            <person name="Osoegawa K."/>
            <person name="de Jong P."/>
            <person name="Lindberg D.R."/>
            <person name="Seaver E.C."/>
            <person name="Weisblat D.A."/>
            <person name="Putnam N.H."/>
            <person name="Grigoriev I.V."/>
            <person name="Rokhsar D.S."/>
        </authorList>
    </citation>
    <scope>NUCLEOTIDE SEQUENCE</scope>
    <source>
        <strain evidence="4">I ESC-2004</strain>
    </source>
</reference>
<dbReference type="EMBL" id="AMQN01011765">
    <property type="status" value="NOT_ANNOTATED_CDS"/>
    <property type="molecule type" value="Genomic_DNA"/>
</dbReference>
<keyword evidence="1" id="KW-0472">Membrane</keyword>
<sequence length="560" mass="64186">MSLKWRRTLLLLTAASLSVTLFMVYYSYEHRASSIQDTAAQFAQLPPLEELNDPQNNGFRRIAHFGAKAEDVNKGNDFWKRAVKPLKKEMLNRKDFGDVKYFGAEEKESYPMKKNSVQSVSNRNASEATGVVSYVSTTVTSNLTDDQKEKYVEEKVDVQRSENRNVRKTKLPVMEEFYPVKGKQPIDDEEKEKFQENNLDNFNGGNVISKIEKIEAQVIEDIHPVKAEKQTDDDKDNLKSVVNKIAESSRGGVALKIEDTEIEDFYPVKAKRPVEATKSVITEPVVEPTVNSSDWKSYFNRIPRIDGENIIAMSLYGSNMRYTMGAIRNAELIRENFPGWKLRIYTESPSENPRYGLVPQTVISKLRDLSAEIHFMLPGEGFIPPMMWRFLVADDLWVDRFIIRDSDARLTDRDAAAVHAWVKSEKPFNCIRDHPSHAGYAISGGMWGARPQLLYSILRRSWKDMMRGVRTEYLQDMNFLNYVVWPKVQHHAYCSDSVSCDQWPGAHPFPVPRLGYEHVGQVVNEHDLGRPIDIQILRTAGENDKCVPKVNIRDVLRNKS</sequence>